<name>A0A1Y2H4W1_9FUNG</name>
<feature type="region of interest" description="Disordered" evidence="3">
    <location>
        <begin position="3314"/>
        <end position="3370"/>
    </location>
</feature>
<dbReference type="InParanoid" id="A0A1Y2H4W1"/>
<feature type="region of interest" description="Disordered" evidence="3">
    <location>
        <begin position="3179"/>
        <end position="3198"/>
    </location>
</feature>
<feature type="region of interest" description="Disordered" evidence="3">
    <location>
        <begin position="1"/>
        <end position="91"/>
    </location>
</feature>
<feature type="compositionally biased region" description="Polar residues" evidence="3">
    <location>
        <begin position="1916"/>
        <end position="1936"/>
    </location>
</feature>
<dbReference type="GeneID" id="33569236"/>
<feature type="region of interest" description="Disordered" evidence="3">
    <location>
        <begin position="384"/>
        <end position="419"/>
    </location>
</feature>
<feature type="compositionally biased region" description="Low complexity" evidence="3">
    <location>
        <begin position="3238"/>
        <end position="3248"/>
    </location>
</feature>
<evidence type="ECO:0000313" key="5">
    <source>
        <dbReference type="EMBL" id="ORZ29021.1"/>
    </source>
</evidence>
<dbReference type="EMBL" id="MCFF01000001">
    <property type="protein sequence ID" value="ORZ29021.1"/>
    <property type="molecule type" value="Genomic_DNA"/>
</dbReference>
<feature type="compositionally biased region" description="Polar residues" evidence="3">
    <location>
        <begin position="2057"/>
        <end position="2076"/>
    </location>
</feature>
<dbReference type="PROSITE" id="PS50081">
    <property type="entry name" value="ZF_DAG_PE_2"/>
    <property type="match status" value="1"/>
</dbReference>
<dbReference type="Gene3D" id="3.30.60.20">
    <property type="match status" value="1"/>
</dbReference>
<evidence type="ECO:0000256" key="1">
    <source>
        <dbReference type="ARBA" id="ARBA00022723"/>
    </source>
</evidence>
<feature type="compositionally biased region" description="Basic and acidic residues" evidence="3">
    <location>
        <begin position="2230"/>
        <end position="2244"/>
    </location>
</feature>
<evidence type="ECO:0000313" key="6">
    <source>
        <dbReference type="Proteomes" id="UP000193648"/>
    </source>
</evidence>
<feature type="region of interest" description="Disordered" evidence="3">
    <location>
        <begin position="2404"/>
        <end position="2481"/>
    </location>
</feature>
<feature type="region of interest" description="Disordered" evidence="3">
    <location>
        <begin position="2717"/>
        <end position="2779"/>
    </location>
</feature>
<feature type="compositionally biased region" description="Acidic residues" evidence="3">
    <location>
        <begin position="2736"/>
        <end position="2745"/>
    </location>
</feature>
<sequence>MHNSNTEPQQLSISRASSLPLPENPSQHSQVQQQPLQQKSSSSPNTSFSTSPKQLPQLSPKLQQVSSSPTLPLSDELVQGEDINAPTGRNVTLSTRIGSTGSELISPVNEARKGTGRRVLHRPQPLDLDYAKKKNLHSQSQQHSLHTAPVSISDTRPASNFPVSVQASGSAILQGQDVVGTAKEPKQKAKLPLLHIKTDLNPTTSFRRAPTASALSGSQSNNNASANAVSGIANPSNNKVIKKEPSKWQVGLERMLKKIQKRKRAPSNIMWYAAHSAAAYMSSSATMDTTRLKGGALKNQWENQRPHQQIDTDLDSLYFKGDKPPKWVVESVPGEAEDMFFSDDTVELTLNLRDYLIKATEGGWDIAELREETFPMDYTSMFNSRRTRSASPHGSPHRASSPNVHAPAPDSPGATSQDSSNSLFEFEYNAQQSNIGRYVDEEPGSYQLLDYLMVTLSDIISHDCRYKVQYPRPSRPEWALHSIILDILFHLSKMLVHDHKAIYDIGMIALSAFTVFQNNTLVRLLDLLTGTILPSFAISRMQSFSSTPPLAPSASNSPLSPSKIRVQLNNNQTFAIQIHSPTEEQGMLAAPRRGRSGGGQSFSSPSSHHVLNSRSNPTSFTQAQDTMDLHASSLISFTLVSMLQQISFTKAPLPVAKQLQKSIGDLLRIKPDLSMDLLQMIAVVENEKILSRALEVLWWISKPSLGHHVLSDKFLPLDYETVLLIRQSALQENMSTMAATAAAAVPSVVGFSPTNLTSATAGSRTNTIKSDVQFSLRRGSLDDPIIPRSNAAVRSDSIGSFGIRSKRGHRSSLLRRSAVSSAHATEILSSTIHPHAATAPTASNGTSSTPVLGPDYLADHELYPYIFSGLEPENDQDPVQVINCERCEAAVKGFGLFCYLCRGALHLDCFYGVKRLAGIDCTQPCCAFDLVSRRPRNQLMYPTEEAESNKNDVLYENKTNQIYRKRAGHHLQLVNLFATCLCGACKRPLWGHHFQAYRCGDCGQLMHLDCQGTPLECGTVTQSLEPRNFVPISISYDDLRQSFLEFYRELISIWEINNPSASSMYSSAPGVAVTAATSIPSPATPLSAQFKERYSYEEASCNASILMLQLELLLTGITREEIQVHEWASKEETEEQPTPLEQGLLMKMTASGFELITLQKFFVDLVKSMQQQHFSSSSGTATAGAHQQLMPLSLFVADFFEDTLPDTLLLFSPSYWSHFAALAKTMIRETEAIHTDSHHHPHQYNHQQYFISTPTESGGGLCEDIFAPDLDTAQEQLLAQHSVQMSHISLSTILRFCIRRLEFHSHWTMQVILQEWVKMGLLERLDGELCLFEVDRPTTITAQGSGEFLPTTTIVGIPSNRSQFSPNDSCLTQNLDLQQQQQDQRIDDLDTVAASAATITSTLPIIQTSYSDAAVGSNNGTTAMMPSQRVVRDVHCLFPMVNAIDPTRDVEDLIHTIWSCLSTINLSINESGFLLLTRHCCPDPFMSDYTCERLVGCIFHWLLLEDEHLISIHKNYTSRGKKIPGVRNDLEEQMARKRALLNTMNITPPGSGDALNSGRSGVTDSPLMSGVTTSSMTAATNPTTTSTTTAAAGTAFANAYSRTNSTTTASNLFGAVGSYVMTRKLMAKKFALPWLKQIMKLDPTRYFDMVYRQIRILEREMVAQDEEGAEEYFTQEEIERFHQRQAERYLESIVKLRQAGFLFDMFPNILCRWLDNLKELMDGMDVSSMNFKTLNKLFFKASARSGSGLGLGNAVRSADGGGSNSHSNTTLSRPILNGYSAATEVGNSGSSDTGAGIQKDNEWRSRLKARLFHDSSNSFVGNQSPIASDASVIEDLIESPLDTLRVILKRSQGPDERSSNATRGNSIHKALFWLDAMVQSGVHVPAQAFLECCESLVDVVDSPDMVPTSNKEKIQNETSGTLSAQPKDASSLTAMSGQKPSAIRQYVVSDSELLELSRDFLKICWRHIVTSVNRMSESETGEIVEAILLINQAEILSIMNQDVGNGEISKDLDSEQRLLKYALAIAMYGYGCPLRTILATEIVPLSLNSKEKRSRQGKSPSGGNSDGNLPSQQQQHYSRQPFLLDRNSAVISMLLYSLRTPYLSLQGEAVKVLSVILDNARRVSNMDDFIKSIHDDVLPIVWEMISPLNDHITETTLPLLMRFISRHPDIFQKTLSHYFNDQDWETRFSALDPVFGLFSKLDDAMVMKLFFQPIVATTSFAMGTMLSSKGKDVERGGIRSRDQRQQQQQHQHRKRPGADPFEFENSESRGTGLSGYDQKDSNKSQGDSLEQHYLHHRYQFLPDQLQSLGPAFTFFVSSMWDKEEAVRTKAKTLLKALQPVHILHALKAWELHFIASPPQAQQMLLKLMTRLNNYFPRWKIMNYGQIFRLLTSGKLGQLVPGGISDASNESHIKHSSDASSDCGMNTDMPSDDSKHRPVKVESSQTRRASPTSASPIETFDGPQPHHTGLQQQQQQLNETVPERRASLNVPAALDTESPVNTAFMPAGEPSRSHRRASVILSAKPAELSSSSALETEIESREKQLALEDDIHCSLLNLALQMVANGIEPRLDEVIQIKYLVVFYLDFEDCELLSLGQGKFQVRYGEYIPRQRMSPFHSIAVAASTKEEEGHNTMLPNDPGHENFVLTICRNLQLILDRYVEIKPDYERDPPTLYDQLQFLRGTEGGTLSGSEAMMIQSGYATPLPAAMGTTERTFSATTATVFDPPKDSTQGSAPDSQEEDEDNWETEPHHRHNLLHFSRNKHRQDDHHNSFRKDSFGKQNNVAQRNQYQQNNYSPYGQHGLQPRYQQYHHHHYRRNQKRRLDDNTPVVGTYFVDVILRFLGSETDLGALPAGRLKDWLELLFIVIYKYIKEVDPLSDLVVVLMKRIVDMLVVKKNVITTSGGTTGAAAALNVNSPTGEESLSDESILLSISICSTLLKRSSTMTTALLSREIMAMGRLMTRRRDDPGDPVLNRAKNFLHDAFVHFMGSGLFVLVFKTQPAHNIDSFGWEDQVHEVDQDLDLFYVLATVLGEDEMVPLDPSASSVRLVHFRDQPVRDILDRVTIFRELEPAQVSTILINLALYIERVHCKFQDPRLLPDMAQFLTKITKYTAEWDQQQIQKQKEQLQQMRLTQDQQQQQMKQQAKKQSSNHLFPGNTSTMASNTSSLNLLQQLHFHQQQQWRLQPASQKHMHLQQQSSAGSTALDLIGQHTVTAPSGTAVTPLEVTDSTIESQKGTAESTSLSLSYPTSLSGEDAATLITQQGSPLTMPPPNTTKSSAQAPPSNPSSTTGPPIAPPKPLFTEQKPSALKHMDSIDPELNLFGGTGHQNDTQDSKVSPTSSQRHQPQYQQQHLPSHHRNQHRSHNHRIQPKKVPVQKTNYVYHWDYSNAILNMCSTLMIKNPMEGRQLIPTVKHVLKQALHRDRISASALVRLLTGYCYIAEQDFSIALVNAFGEFIVEELRTSIHNYTNVKHGDELAQKEDEQGAGIREDSIFDSRHGYRSFGKHGKDGSERKGKEGVASTSTVGSGEHGVGAGIKAGVGAAVNVGLGNLGLSDDIGLSAGQYTGGRGRISPSNLHLLHHLLIWDIDPSYNMEWTRIKWNILGSMRFPPGHPILFPGANDALRHETALIVRDWVDQD</sequence>
<feature type="compositionally biased region" description="Polar residues" evidence="3">
    <location>
        <begin position="3325"/>
        <end position="3337"/>
    </location>
</feature>
<evidence type="ECO:0000256" key="3">
    <source>
        <dbReference type="SAM" id="MobiDB-lite"/>
    </source>
</evidence>
<feature type="compositionally biased region" description="Polar residues" evidence="3">
    <location>
        <begin position="3148"/>
        <end position="3160"/>
    </location>
</feature>
<comment type="caution">
    <text evidence="5">The sequence shown here is derived from an EMBL/GenBank/DDBJ whole genome shotgun (WGS) entry which is preliminary data.</text>
</comment>
<dbReference type="STRING" id="64571.A0A1Y2H4W1"/>
<proteinExistence type="predicted"/>
<gene>
    <name evidence="5" type="ORF">BCR41DRAFT_382897</name>
</gene>
<feature type="region of interest" description="Disordered" evidence="3">
    <location>
        <begin position="3129"/>
        <end position="3160"/>
    </location>
</feature>
<dbReference type="InterPro" id="IPR002219">
    <property type="entry name" value="PKC_DAG/PE"/>
</dbReference>
<feature type="region of interest" description="Disordered" evidence="3">
    <location>
        <begin position="1907"/>
        <end position="1936"/>
    </location>
</feature>
<evidence type="ECO:0000256" key="2">
    <source>
        <dbReference type="ARBA" id="ARBA00022833"/>
    </source>
</evidence>
<dbReference type="PROSITE" id="PS00479">
    <property type="entry name" value="ZF_DAG_PE_1"/>
    <property type="match status" value="1"/>
</dbReference>
<dbReference type="SUPFAM" id="SSF57889">
    <property type="entry name" value="Cysteine-rich domain"/>
    <property type="match status" value="1"/>
</dbReference>
<feature type="domain" description="Phorbol-ester/DAG-type" evidence="4">
    <location>
        <begin position="968"/>
        <end position="1017"/>
    </location>
</feature>
<feature type="region of interest" description="Disordered" evidence="3">
    <location>
        <begin position="211"/>
        <end position="239"/>
    </location>
</feature>
<feature type="region of interest" description="Disordered" evidence="3">
    <location>
        <begin position="3227"/>
        <end position="3248"/>
    </location>
</feature>
<dbReference type="OrthoDB" id="6270916at2759"/>
<protein>
    <recommendedName>
        <fullName evidence="4">Phorbol-ester/DAG-type domain-containing protein</fullName>
    </recommendedName>
</protein>
<feature type="compositionally biased region" description="Polar residues" evidence="3">
    <location>
        <begin position="2441"/>
        <end position="2455"/>
    </location>
</feature>
<feature type="compositionally biased region" description="Polar residues" evidence="3">
    <location>
        <begin position="384"/>
        <end position="403"/>
    </location>
</feature>
<dbReference type="CDD" id="cd00029">
    <property type="entry name" value="C1"/>
    <property type="match status" value="1"/>
</dbReference>
<evidence type="ECO:0000259" key="4">
    <source>
        <dbReference type="PROSITE" id="PS50081"/>
    </source>
</evidence>
<organism evidence="5 6">
    <name type="scientific">Lobosporangium transversale</name>
    <dbReference type="NCBI Taxonomy" id="64571"/>
    <lineage>
        <taxon>Eukaryota</taxon>
        <taxon>Fungi</taxon>
        <taxon>Fungi incertae sedis</taxon>
        <taxon>Mucoromycota</taxon>
        <taxon>Mortierellomycotina</taxon>
        <taxon>Mortierellomycetes</taxon>
        <taxon>Mortierellales</taxon>
        <taxon>Mortierellaceae</taxon>
        <taxon>Lobosporangium</taxon>
    </lineage>
</organism>
<feature type="region of interest" description="Disordered" evidence="3">
    <location>
        <begin position="3261"/>
        <end position="3300"/>
    </location>
</feature>
<dbReference type="GO" id="GO:0046872">
    <property type="term" value="F:metal ion binding"/>
    <property type="evidence" value="ECO:0007669"/>
    <property type="project" value="UniProtKB-KW"/>
</dbReference>
<feature type="compositionally biased region" description="Basic and acidic residues" evidence="3">
    <location>
        <begin position="2763"/>
        <end position="2776"/>
    </location>
</feature>
<feature type="compositionally biased region" description="Low complexity" evidence="3">
    <location>
        <begin position="3338"/>
        <end position="3351"/>
    </location>
</feature>
<feature type="region of interest" description="Disordered" evidence="3">
    <location>
        <begin position="589"/>
        <end position="619"/>
    </location>
</feature>
<dbReference type="RefSeq" id="XP_021886694.1">
    <property type="nucleotide sequence ID" value="XM_022027393.1"/>
</dbReference>
<dbReference type="Proteomes" id="UP000193648">
    <property type="component" value="Unassembled WGS sequence"/>
</dbReference>
<feature type="compositionally biased region" description="Basic residues" evidence="3">
    <location>
        <begin position="2749"/>
        <end position="2762"/>
    </location>
</feature>
<dbReference type="SUPFAM" id="SSF48371">
    <property type="entry name" value="ARM repeat"/>
    <property type="match status" value="1"/>
</dbReference>
<feature type="compositionally biased region" description="Low complexity" evidence="3">
    <location>
        <begin position="3129"/>
        <end position="3146"/>
    </location>
</feature>
<dbReference type="InterPro" id="IPR046349">
    <property type="entry name" value="C1-like_sf"/>
</dbReference>
<dbReference type="InterPro" id="IPR016024">
    <property type="entry name" value="ARM-type_fold"/>
</dbReference>
<feature type="compositionally biased region" description="Low complexity" evidence="3">
    <location>
        <begin position="3275"/>
        <end position="3290"/>
    </location>
</feature>
<feature type="compositionally biased region" description="Polar residues" evidence="3">
    <location>
        <begin position="1"/>
        <end position="17"/>
    </location>
</feature>
<feature type="compositionally biased region" description="Low complexity" evidence="3">
    <location>
        <begin position="601"/>
        <end position="615"/>
    </location>
</feature>
<accession>A0A1Y2H4W1</accession>
<feature type="compositionally biased region" description="Basic and acidic residues" evidence="3">
    <location>
        <begin position="3504"/>
        <end position="3515"/>
    </location>
</feature>
<feature type="region of interest" description="Disordered" evidence="3">
    <location>
        <begin position="2049"/>
        <end position="2076"/>
    </location>
</feature>
<reference evidence="5 6" key="1">
    <citation type="submission" date="2016-07" db="EMBL/GenBank/DDBJ databases">
        <title>Pervasive Adenine N6-methylation of Active Genes in Fungi.</title>
        <authorList>
            <consortium name="DOE Joint Genome Institute"/>
            <person name="Mondo S.J."/>
            <person name="Dannebaum R.O."/>
            <person name="Kuo R.C."/>
            <person name="Labutti K."/>
            <person name="Haridas S."/>
            <person name="Kuo A."/>
            <person name="Salamov A."/>
            <person name="Ahrendt S.R."/>
            <person name="Lipzen A."/>
            <person name="Sullivan W."/>
            <person name="Andreopoulos W.B."/>
            <person name="Clum A."/>
            <person name="Lindquist E."/>
            <person name="Daum C."/>
            <person name="Ramamoorthy G.K."/>
            <person name="Gryganskyi A."/>
            <person name="Culley D."/>
            <person name="Magnuson J.K."/>
            <person name="James T.Y."/>
            <person name="O'Malley M.A."/>
            <person name="Stajich J.E."/>
            <person name="Spatafora J.W."/>
            <person name="Visel A."/>
            <person name="Grigoriev I.V."/>
        </authorList>
    </citation>
    <scope>NUCLEOTIDE SEQUENCE [LARGE SCALE GENOMIC DNA]</scope>
    <source>
        <strain evidence="5 6">NRRL 3116</strain>
    </source>
</reference>
<feature type="compositionally biased region" description="Basic residues" evidence="3">
    <location>
        <begin position="3352"/>
        <end position="3368"/>
    </location>
</feature>
<feature type="region of interest" description="Disordered" evidence="3">
    <location>
        <begin position="3501"/>
        <end position="3524"/>
    </location>
</feature>
<keyword evidence="2" id="KW-0862">Zinc</keyword>
<feature type="region of interest" description="Disordered" evidence="3">
    <location>
        <begin position="2230"/>
        <end position="2287"/>
    </location>
</feature>
<keyword evidence="6" id="KW-1185">Reference proteome</keyword>
<feature type="compositionally biased region" description="Low complexity" evidence="3">
    <location>
        <begin position="25"/>
        <end position="69"/>
    </location>
</feature>
<feature type="compositionally biased region" description="Polar residues" evidence="3">
    <location>
        <begin position="3227"/>
        <end position="3237"/>
    </location>
</feature>
<keyword evidence="1" id="KW-0479">Metal-binding</keyword>
<feature type="compositionally biased region" description="Low complexity" evidence="3">
    <location>
        <begin position="212"/>
        <end position="234"/>
    </location>
</feature>